<evidence type="ECO:0000259" key="1">
    <source>
        <dbReference type="Pfam" id="PF23728"/>
    </source>
</evidence>
<keyword evidence="3" id="KW-1185">Reference proteome</keyword>
<dbReference type="EMBL" id="VDGG01000012">
    <property type="protein sequence ID" value="TQR16313.1"/>
    <property type="molecule type" value="Genomic_DNA"/>
</dbReference>
<dbReference type="OrthoDB" id="2451847at2"/>
<dbReference type="Proteomes" id="UP000318937">
    <property type="component" value="Unassembled WGS sequence"/>
</dbReference>
<protein>
    <recommendedName>
        <fullName evidence="1">Tubby C-terminal domain-containing protein</fullName>
    </recommendedName>
</protein>
<dbReference type="RefSeq" id="WP_142606482.1">
    <property type="nucleotide sequence ID" value="NZ_VDGG01000012.1"/>
</dbReference>
<proteinExistence type="predicted"/>
<reference evidence="2 3" key="1">
    <citation type="submission" date="2019-05" db="EMBL/GenBank/DDBJ databases">
        <title>Psychrobacillus vulpis sp. nov., a new species isolated from feces of a red fox that inhabits in The Tablas de Daimiel Natural Park, Albacete, Spain.</title>
        <authorList>
            <person name="Rodriguez M."/>
            <person name="Reina J.C."/>
            <person name="Bejar V."/>
            <person name="Llamas I."/>
        </authorList>
    </citation>
    <scope>NUCLEOTIDE SEQUENCE [LARGE SCALE GENOMIC DNA]</scope>
    <source>
        <strain evidence="2 3">NHI-2</strain>
    </source>
</reference>
<gene>
    <name evidence="2" type="ORF">FG383_07445</name>
</gene>
<dbReference type="AlphaFoldDB" id="A0A544TFS3"/>
<evidence type="ECO:0000313" key="2">
    <source>
        <dbReference type="EMBL" id="TQR16313.1"/>
    </source>
</evidence>
<dbReference type="InterPro" id="IPR056944">
    <property type="entry name" value="Tubby_C-like"/>
</dbReference>
<sequence>MVIQKGELLMHKYTYTQPLSLETTPITFVYNEEGIAVYKFQRHYSNGIKRFVDKAMDFRYFLRYDIYNLEDQPIFTCKKVSKKGRVYYEAFDYLQQEKYIVAYDKWKELVPDLMITNGNFQIDILKEIEDWSRFIYNDKEIARWKADVEGEFFIQLEIEEDSPIQDAGFFIGICQCVLFIGG</sequence>
<evidence type="ECO:0000313" key="3">
    <source>
        <dbReference type="Proteomes" id="UP000318937"/>
    </source>
</evidence>
<dbReference type="Pfam" id="PF23728">
    <property type="entry name" value="Tubby_C_like"/>
    <property type="match status" value="1"/>
</dbReference>
<accession>A0A544TFS3</accession>
<comment type="caution">
    <text evidence="2">The sequence shown here is derived from an EMBL/GenBank/DDBJ whole genome shotgun (WGS) entry which is preliminary data.</text>
</comment>
<organism evidence="2 3">
    <name type="scientific">Psychrobacillus soli</name>
    <dbReference type="NCBI Taxonomy" id="1543965"/>
    <lineage>
        <taxon>Bacteria</taxon>
        <taxon>Bacillati</taxon>
        <taxon>Bacillota</taxon>
        <taxon>Bacilli</taxon>
        <taxon>Bacillales</taxon>
        <taxon>Bacillaceae</taxon>
        <taxon>Psychrobacillus</taxon>
    </lineage>
</organism>
<name>A0A544TFS3_9BACI</name>
<feature type="domain" description="Tubby C-terminal" evidence="1">
    <location>
        <begin position="13"/>
        <end position="180"/>
    </location>
</feature>